<evidence type="ECO:0000256" key="4">
    <source>
        <dbReference type="ARBA" id="ARBA00022989"/>
    </source>
</evidence>
<dbReference type="Proteomes" id="UP001200557">
    <property type="component" value="Unassembled WGS sequence"/>
</dbReference>
<keyword evidence="5 6" id="KW-0472">Membrane</keyword>
<dbReference type="Pfam" id="PF01554">
    <property type="entry name" value="MatE"/>
    <property type="match status" value="1"/>
</dbReference>
<evidence type="ECO:0000256" key="6">
    <source>
        <dbReference type="SAM" id="Phobius"/>
    </source>
</evidence>
<dbReference type="EMBL" id="JAKGAQ010000002">
    <property type="protein sequence ID" value="MCF2870943.1"/>
    <property type="molecule type" value="Genomic_DNA"/>
</dbReference>
<evidence type="ECO:0000313" key="7">
    <source>
        <dbReference type="EMBL" id="MCF2870943.1"/>
    </source>
</evidence>
<dbReference type="InterPro" id="IPR002528">
    <property type="entry name" value="MATE_fam"/>
</dbReference>
<feature type="transmembrane region" description="Helical" evidence="6">
    <location>
        <begin position="45"/>
        <end position="67"/>
    </location>
</feature>
<feature type="transmembrane region" description="Helical" evidence="6">
    <location>
        <begin position="123"/>
        <end position="143"/>
    </location>
</feature>
<dbReference type="InterPro" id="IPR050833">
    <property type="entry name" value="Poly_Biosynth_Transport"/>
</dbReference>
<evidence type="ECO:0000256" key="5">
    <source>
        <dbReference type="ARBA" id="ARBA00023136"/>
    </source>
</evidence>
<dbReference type="PANTHER" id="PTHR30250">
    <property type="entry name" value="PST FAMILY PREDICTED COLANIC ACID TRANSPORTER"/>
    <property type="match status" value="1"/>
</dbReference>
<keyword evidence="4 6" id="KW-1133">Transmembrane helix</keyword>
<keyword evidence="2" id="KW-1003">Cell membrane</keyword>
<gene>
    <name evidence="7" type="ORF">L0664_07690</name>
</gene>
<accession>A0ABS9CUU9</accession>
<comment type="caution">
    <text evidence="7">The sequence shown here is derived from an EMBL/GenBank/DDBJ whole genome shotgun (WGS) entry which is preliminary data.</text>
</comment>
<feature type="transmembrane region" description="Helical" evidence="6">
    <location>
        <begin position="99"/>
        <end position="117"/>
    </location>
</feature>
<evidence type="ECO:0000256" key="2">
    <source>
        <dbReference type="ARBA" id="ARBA00022475"/>
    </source>
</evidence>
<dbReference type="RefSeq" id="WP_235225070.1">
    <property type="nucleotide sequence ID" value="NZ_JAKGAQ010000002.1"/>
</dbReference>
<feature type="transmembrane region" description="Helical" evidence="6">
    <location>
        <begin position="267"/>
        <end position="286"/>
    </location>
</feature>
<feature type="transmembrane region" description="Helical" evidence="6">
    <location>
        <begin position="155"/>
        <end position="175"/>
    </location>
</feature>
<feature type="transmembrane region" description="Helical" evidence="6">
    <location>
        <begin position="21"/>
        <end position="39"/>
    </location>
</feature>
<protein>
    <submittedName>
        <fullName evidence="7">Uncharacterized protein</fullName>
    </submittedName>
</protein>
<feature type="transmembrane region" description="Helical" evidence="6">
    <location>
        <begin position="181"/>
        <end position="204"/>
    </location>
</feature>
<evidence type="ECO:0000256" key="1">
    <source>
        <dbReference type="ARBA" id="ARBA00004651"/>
    </source>
</evidence>
<reference evidence="7 8" key="1">
    <citation type="submission" date="2022-01" db="EMBL/GenBank/DDBJ databases">
        <title>Octadecabacter sp. nov., isolated from a marine alga.</title>
        <authorList>
            <person name="Jin M.S."/>
            <person name="Kim H.M."/>
            <person name="Han D.M."/>
            <person name="Jung J.J."/>
            <person name="Jeon C.O."/>
        </authorList>
    </citation>
    <scope>NUCLEOTIDE SEQUENCE [LARGE SCALE GENOMIC DNA]</scope>
    <source>
        <strain evidence="7 8">G9-8</strain>
    </source>
</reference>
<dbReference type="PANTHER" id="PTHR30250:SF11">
    <property type="entry name" value="O-ANTIGEN TRANSPORTER-RELATED"/>
    <property type="match status" value="1"/>
</dbReference>
<sequence length="431" mass="45937">MERKSTYGATGITLILRVFRTLVSRTISAFGSLLLTYVISASLGLSALGVFSSAAAVMLGVVILSNFGSSTLIIKTAGINLSQGDFGAARATYLNAAKLSLLGTLAAAILGVLYVAYFDGPIIVMWLLICAPGVALLLLNAAMFRANLDASIAPFCEFGFLSLAASAVLLGAQYLGTDVTLTRLGLILFVITYVVLGVSFVVLARRISGFWSQPISVAQAVLDHPRKTKNFFVMEFAQYFSQWGLILVIGLFVSSQEVGTFSAILKLAFLVNFILGVMSNTVSAQISSLYADNNFERVAKVRGQARLIMLGIALPVALILFVFNQPILAQFQITAANASLILTGLLVVQVLNVATGISPVVLKMVGHERYLRNVVMFTFALQLGLALLLTPMLGIAGAAIAFAAGLLTKNAMAIQFEMRHLSTTKRSNTDV</sequence>
<proteinExistence type="predicted"/>
<keyword evidence="8" id="KW-1185">Reference proteome</keyword>
<feature type="transmembrane region" description="Helical" evidence="6">
    <location>
        <begin position="340"/>
        <end position="362"/>
    </location>
</feature>
<evidence type="ECO:0000256" key="3">
    <source>
        <dbReference type="ARBA" id="ARBA00022692"/>
    </source>
</evidence>
<feature type="transmembrane region" description="Helical" evidence="6">
    <location>
        <begin position="374"/>
        <end position="407"/>
    </location>
</feature>
<feature type="transmembrane region" description="Helical" evidence="6">
    <location>
        <begin position="307"/>
        <end position="328"/>
    </location>
</feature>
<name>A0ABS9CUU9_9RHOB</name>
<keyword evidence="3 6" id="KW-0812">Transmembrane</keyword>
<evidence type="ECO:0000313" key="8">
    <source>
        <dbReference type="Proteomes" id="UP001200557"/>
    </source>
</evidence>
<comment type="subcellular location">
    <subcellularLocation>
        <location evidence="1">Cell membrane</location>
        <topology evidence="1">Multi-pass membrane protein</topology>
    </subcellularLocation>
</comment>
<feature type="transmembrane region" description="Helical" evidence="6">
    <location>
        <begin position="236"/>
        <end position="255"/>
    </location>
</feature>
<organism evidence="7 8">
    <name type="scientific">Octadecabacter dasysiphoniae</name>
    <dbReference type="NCBI Taxonomy" id="2909341"/>
    <lineage>
        <taxon>Bacteria</taxon>
        <taxon>Pseudomonadati</taxon>
        <taxon>Pseudomonadota</taxon>
        <taxon>Alphaproteobacteria</taxon>
        <taxon>Rhodobacterales</taxon>
        <taxon>Roseobacteraceae</taxon>
        <taxon>Octadecabacter</taxon>
    </lineage>
</organism>